<dbReference type="FunFam" id="1.10.287.110:FF:000087">
    <property type="entry name" value="DnaJ homolog subfamily C member 4"/>
    <property type="match status" value="1"/>
</dbReference>
<dbReference type="AlphaFoldDB" id="A0A9R1V6X7"/>
<dbReference type="InterPro" id="IPR001623">
    <property type="entry name" value="DnaJ_domain"/>
</dbReference>
<dbReference type="Gene3D" id="1.10.287.110">
    <property type="entry name" value="DnaJ domain"/>
    <property type="match status" value="1"/>
</dbReference>
<protein>
    <recommendedName>
        <fullName evidence="8">J domain-containing protein</fullName>
    </recommendedName>
</protein>
<feature type="domain" description="J" evidence="8">
    <location>
        <begin position="112"/>
        <end position="178"/>
    </location>
</feature>
<dbReference type="InterPro" id="IPR036869">
    <property type="entry name" value="J_dom_sf"/>
</dbReference>
<dbReference type="GO" id="GO:0009535">
    <property type="term" value="C:chloroplast thylakoid membrane"/>
    <property type="evidence" value="ECO:0007669"/>
    <property type="project" value="EnsemblPlants"/>
</dbReference>
<organism evidence="9 10">
    <name type="scientific">Lactuca sativa</name>
    <name type="common">Garden lettuce</name>
    <dbReference type="NCBI Taxonomy" id="4236"/>
    <lineage>
        <taxon>Eukaryota</taxon>
        <taxon>Viridiplantae</taxon>
        <taxon>Streptophyta</taxon>
        <taxon>Embryophyta</taxon>
        <taxon>Tracheophyta</taxon>
        <taxon>Spermatophyta</taxon>
        <taxon>Magnoliopsida</taxon>
        <taxon>eudicotyledons</taxon>
        <taxon>Gunneridae</taxon>
        <taxon>Pentapetalae</taxon>
        <taxon>asterids</taxon>
        <taxon>campanulids</taxon>
        <taxon>Asterales</taxon>
        <taxon>Asteraceae</taxon>
        <taxon>Cichorioideae</taxon>
        <taxon>Cichorieae</taxon>
        <taxon>Lactucinae</taxon>
        <taxon>Lactuca</taxon>
    </lineage>
</organism>
<dbReference type="PROSITE" id="PS00636">
    <property type="entry name" value="DNAJ_1"/>
    <property type="match status" value="1"/>
</dbReference>
<evidence type="ECO:0000256" key="3">
    <source>
        <dbReference type="ARBA" id="ARBA00022989"/>
    </source>
</evidence>
<dbReference type="Gramene" id="rna-gnl|WGS:NBSK|LSAT_6X28181_mrna">
    <property type="protein sequence ID" value="cds-PLY64546.1"/>
    <property type="gene ID" value="gene-LSAT_6X28181"/>
</dbReference>
<dbReference type="PRINTS" id="PR00625">
    <property type="entry name" value="JDOMAIN"/>
</dbReference>
<dbReference type="PROSITE" id="PS50076">
    <property type="entry name" value="DNAJ_2"/>
    <property type="match status" value="1"/>
</dbReference>
<proteinExistence type="predicted"/>
<dbReference type="InterPro" id="IPR044618">
    <property type="entry name" value="NdhT-like"/>
</dbReference>
<keyword evidence="4 7" id="KW-0472">Membrane</keyword>
<dbReference type="SMART" id="SM00271">
    <property type="entry name" value="DnaJ"/>
    <property type="match status" value="1"/>
</dbReference>
<evidence type="ECO:0000256" key="4">
    <source>
        <dbReference type="ARBA" id="ARBA00023136"/>
    </source>
</evidence>
<dbReference type="Pfam" id="PF00226">
    <property type="entry name" value="DnaJ"/>
    <property type="match status" value="1"/>
</dbReference>
<feature type="transmembrane region" description="Helical" evidence="7">
    <location>
        <begin position="228"/>
        <end position="249"/>
    </location>
</feature>
<dbReference type="PANTHER" id="PTHR45283:SF1">
    <property type="entry name" value="NAD(P)H-QUINONE OXIDOREDUCTASE SUBUNIT T, CHLOROPLASTIC"/>
    <property type="match status" value="1"/>
</dbReference>
<evidence type="ECO:0000256" key="2">
    <source>
        <dbReference type="ARBA" id="ARBA00022692"/>
    </source>
</evidence>
<comment type="caution">
    <text evidence="9">The sequence shown here is derived from an EMBL/GenBank/DDBJ whole genome shotgun (WGS) entry which is preliminary data.</text>
</comment>
<feature type="region of interest" description="Disordered" evidence="6">
    <location>
        <begin position="49"/>
        <end position="93"/>
    </location>
</feature>
<accession>A0A9R1V6X7</accession>
<dbReference type="CDD" id="cd06257">
    <property type="entry name" value="DnaJ"/>
    <property type="match status" value="1"/>
</dbReference>
<dbReference type="Proteomes" id="UP000235145">
    <property type="component" value="Unassembled WGS sequence"/>
</dbReference>
<evidence type="ECO:0000259" key="8">
    <source>
        <dbReference type="PROSITE" id="PS50076"/>
    </source>
</evidence>
<dbReference type="InterPro" id="IPR018253">
    <property type="entry name" value="DnaJ_domain_CS"/>
</dbReference>
<reference evidence="9 10" key="1">
    <citation type="journal article" date="2017" name="Nat. Commun.">
        <title>Genome assembly with in vitro proximity ligation data and whole-genome triplication in lettuce.</title>
        <authorList>
            <person name="Reyes-Chin-Wo S."/>
            <person name="Wang Z."/>
            <person name="Yang X."/>
            <person name="Kozik A."/>
            <person name="Arikit S."/>
            <person name="Song C."/>
            <person name="Xia L."/>
            <person name="Froenicke L."/>
            <person name="Lavelle D.O."/>
            <person name="Truco M.J."/>
            <person name="Xia R."/>
            <person name="Zhu S."/>
            <person name="Xu C."/>
            <person name="Xu H."/>
            <person name="Xu X."/>
            <person name="Cox K."/>
            <person name="Korf I."/>
            <person name="Meyers B.C."/>
            <person name="Michelmore R.W."/>
        </authorList>
    </citation>
    <scope>NUCLEOTIDE SEQUENCE [LARGE SCALE GENOMIC DNA]</scope>
    <source>
        <strain evidence="10">cv. Salinas</strain>
        <tissue evidence="9">Seedlings</tissue>
    </source>
</reference>
<sequence length="254" mass="28475">MAARTAIPSPQLSLLLGRRATTTTTSTTVFCWKPTTGVGSKRVLRVYAADGEGGGGGGKRRAPPGIDTRIHWENEDDGWVGGSATESATEEDQTNNLLGEKFSELLNNSTDSHYQFLGVAAEADLEEIKAAYRRLSKEYHPDTTSLPLKTASEMFMRLREVYDVLSDSEKRRFYDWTLAQESASREAEKMRVKLEDPYMKDIENFVSIPDMVDRLGGRNMELSDQAKSALTFDIIVIFISICCIIYVVFFKEPY</sequence>
<dbReference type="EMBL" id="NBSK02000006">
    <property type="protein sequence ID" value="KAJ0201382.1"/>
    <property type="molecule type" value="Genomic_DNA"/>
</dbReference>
<keyword evidence="2 7" id="KW-0812">Transmembrane</keyword>
<evidence type="ECO:0000256" key="7">
    <source>
        <dbReference type="SAM" id="Phobius"/>
    </source>
</evidence>
<evidence type="ECO:0000256" key="6">
    <source>
        <dbReference type="SAM" id="MobiDB-lite"/>
    </source>
</evidence>
<comment type="subcellular location">
    <subcellularLocation>
        <location evidence="1">Membrane</location>
        <topology evidence="1">Single-pass membrane protein</topology>
    </subcellularLocation>
</comment>
<dbReference type="SUPFAM" id="SSF46565">
    <property type="entry name" value="Chaperone J-domain"/>
    <property type="match status" value="1"/>
</dbReference>
<name>A0A9R1V6X7_LACSA</name>
<keyword evidence="5" id="KW-0143">Chaperone</keyword>
<dbReference type="GO" id="GO:0010598">
    <property type="term" value="C:NAD(P)H dehydrogenase complex (plastoquinone)"/>
    <property type="evidence" value="ECO:0007669"/>
    <property type="project" value="EnsemblPlants"/>
</dbReference>
<gene>
    <name evidence="9" type="ORF">LSAT_V11C600309470</name>
</gene>
<evidence type="ECO:0000256" key="1">
    <source>
        <dbReference type="ARBA" id="ARBA00004167"/>
    </source>
</evidence>
<dbReference type="OrthoDB" id="445556at2759"/>
<evidence type="ECO:0000313" key="9">
    <source>
        <dbReference type="EMBL" id="KAJ0201382.1"/>
    </source>
</evidence>
<keyword evidence="10" id="KW-1185">Reference proteome</keyword>
<keyword evidence="3 7" id="KW-1133">Transmembrane helix</keyword>
<evidence type="ECO:0000256" key="5">
    <source>
        <dbReference type="ARBA" id="ARBA00023186"/>
    </source>
</evidence>
<dbReference type="PANTHER" id="PTHR45283">
    <property type="entry name" value="NAD(P)H-QUINONE OXIDOREDUCTASE SUBUNIT T, CHLOROPLASTIC"/>
    <property type="match status" value="1"/>
</dbReference>
<evidence type="ECO:0000313" key="10">
    <source>
        <dbReference type="Proteomes" id="UP000235145"/>
    </source>
</evidence>